<evidence type="ECO:0000256" key="17">
    <source>
        <dbReference type="ARBA" id="ARBA00049161"/>
    </source>
</evidence>
<comment type="similarity">
    <text evidence="4 18">Belongs to the folylpolyglutamate synthase family.</text>
</comment>
<evidence type="ECO:0000256" key="14">
    <source>
        <dbReference type="ARBA" id="ARBA00022909"/>
    </source>
</evidence>
<dbReference type="PROSITE" id="PS01012">
    <property type="entry name" value="FOLYLPOLYGLU_SYNT_2"/>
    <property type="match status" value="1"/>
</dbReference>
<dbReference type="Gene3D" id="3.90.190.20">
    <property type="entry name" value="Mur ligase, C-terminal domain"/>
    <property type="match status" value="1"/>
</dbReference>
<feature type="domain" description="Mur ligase C-terminal" evidence="19">
    <location>
        <begin position="300"/>
        <end position="416"/>
    </location>
</feature>
<dbReference type="PANTHER" id="PTHR11136:SF0">
    <property type="entry name" value="DIHYDROFOLATE SYNTHETASE-RELATED"/>
    <property type="match status" value="1"/>
</dbReference>
<dbReference type="Pfam" id="PF02875">
    <property type="entry name" value="Mur_ligase_C"/>
    <property type="match status" value="1"/>
</dbReference>
<protein>
    <recommendedName>
        <fullName evidence="8">Dihydrofolate synthase/folylpolyglutamate synthase</fullName>
        <ecNumber evidence="6">6.3.2.12</ecNumber>
        <ecNumber evidence="7">6.3.2.17</ecNumber>
    </recommendedName>
    <alternativeName>
        <fullName evidence="15">Tetrahydrofolylpolyglutamate synthase</fullName>
    </alternativeName>
</protein>
<evidence type="ECO:0000259" key="20">
    <source>
        <dbReference type="Pfam" id="PF08245"/>
    </source>
</evidence>
<dbReference type="RefSeq" id="WP_135326735.1">
    <property type="nucleotide sequence ID" value="NZ_SRJC01000001.1"/>
</dbReference>
<evidence type="ECO:0000256" key="13">
    <source>
        <dbReference type="ARBA" id="ARBA00022842"/>
    </source>
</evidence>
<dbReference type="GO" id="GO:0005737">
    <property type="term" value="C:cytoplasm"/>
    <property type="evidence" value="ECO:0007669"/>
    <property type="project" value="TreeGrafter"/>
</dbReference>
<keyword evidence="9 18" id="KW-0436">Ligase</keyword>
<dbReference type="GO" id="GO:0046872">
    <property type="term" value="F:metal ion binding"/>
    <property type="evidence" value="ECO:0007669"/>
    <property type="project" value="UniProtKB-KW"/>
</dbReference>
<evidence type="ECO:0000259" key="19">
    <source>
        <dbReference type="Pfam" id="PF02875"/>
    </source>
</evidence>
<proteinExistence type="inferred from homology"/>
<dbReference type="Pfam" id="PF08245">
    <property type="entry name" value="Mur_ligase_M"/>
    <property type="match status" value="1"/>
</dbReference>
<comment type="catalytic activity">
    <reaction evidence="17">
        <text>7,8-dihydropteroate + L-glutamate + ATP = 7,8-dihydrofolate + ADP + phosphate + H(+)</text>
        <dbReference type="Rhea" id="RHEA:23584"/>
        <dbReference type="ChEBI" id="CHEBI:15378"/>
        <dbReference type="ChEBI" id="CHEBI:17839"/>
        <dbReference type="ChEBI" id="CHEBI:29985"/>
        <dbReference type="ChEBI" id="CHEBI:30616"/>
        <dbReference type="ChEBI" id="CHEBI:43474"/>
        <dbReference type="ChEBI" id="CHEBI:57451"/>
        <dbReference type="ChEBI" id="CHEBI:456216"/>
        <dbReference type="EC" id="6.3.2.12"/>
    </reaction>
</comment>
<comment type="pathway">
    <text evidence="2">Cofactor biosynthesis; tetrahydrofolate biosynthesis; 7,8-dihydrofolate from 2-amino-4-hydroxy-6-hydroxymethyl-7,8-dihydropteridine diphosphate and 4-aminobenzoate: step 2/2.</text>
</comment>
<dbReference type="GO" id="GO:0005524">
    <property type="term" value="F:ATP binding"/>
    <property type="evidence" value="ECO:0007669"/>
    <property type="project" value="UniProtKB-KW"/>
</dbReference>
<evidence type="ECO:0000313" key="21">
    <source>
        <dbReference type="EMBL" id="TGB04151.1"/>
    </source>
</evidence>
<dbReference type="InterPro" id="IPR001645">
    <property type="entry name" value="Folylpolyglutamate_synth"/>
</dbReference>
<evidence type="ECO:0000256" key="4">
    <source>
        <dbReference type="ARBA" id="ARBA00008276"/>
    </source>
</evidence>
<organism evidence="21 22">
    <name type="scientific">Halobacillus salinus</name>
    <dbReference type="NCBI Taxonomy" id="192814"/>
    <lineage>
        <taxon>Bacteria</taxon>
        <taxon>Bacillati</taxon>
        <taxon>Bacillota</taxon>
        <taxon>Bacilli</taxon>
        <taxon>Bacillales</taxon>
        <taxon>Bacillaceae</taxon>
        <taxon>Halobacillus</taxon>
    </lineage>
</organism>
<dbReference type="PIRSF" id="PIRSF001563">
    <property type="entry name" value="Folylpolyglu_synth"/>
    <property type="match status" value="1"/>
</dbReference>
<evidence type="ECO:0000256" key="9">
    <source>
        <dbReference type="ARBA" id="ARBA00022598"/>
    </source>
</evidence>
<comment type="catalytic activity">
    <reaction evidence="16">
        <text>(6S)-5,6,7,8-tetrahydrofolyl-(gamma-L-Glu)(n) + L-glutamate + ATP = (6S)-5,6,7,8-tetrahydrofolyl-(gamma-L-Glu)(n+1) + ADP + phosphate + H(+)</text>
        <dbReference type="Rhea" id="RHEA:10580"/>
        <dbReference type="Rhea" id="RHEA-COMP:14738"/>
        <dbReference type="Rhea" id="RHEA-COMP:14740"/>
        <dbReference type="ChEBI" id="CHEBI:15378"/>
        <dbReference type="ChEBI" id="CHEBI:29985"/>
        <dbReference type="ChEBI" id="CHEBI:30616"/>
        <dbReference type="ChEBI" id="CHEBI:43474"/>
        <dbReference type="ChEBI" id="CHEBI:141005"/>
        <dbReference type="ChEBI" id="CHEBI:456216"/>
        <dbReference type="EC" id="6.3.2.17"/>
    </reaction>
</comment>
<accession>A0A4Z0H3X7</accession>
<evidence type="ECO:0000256" key="2">
    <source>
        <dbReference type="ARBA" id="ARBA00004799"/>
    </source>
</evidence>
<dbReference type="InterPro" id="IPR036565">
    <property type="entry name" value="Mur-like_cat_sf"/>
</dbReference>
<comment type="cofactor">
    <cofactor evidence="1">
        <name>Mg(2+)</name>
        <dbReference type="ChEBI" id="CHEBI:18420"/>
    </cofactor>
</comment>
<evidence type="ECO:0000256" key="7">
    <source>
        <dbReference type="ARBA" id="ARBA00013025"/>
    </source>
</evidence>
<evidence type="ECO:0000256" key="5">
    <source>
        <dbReference type="ARBA" id="ARBA00011245"/>
    </source>
</evidence>
<evidence type="ECO:0000256" key="16">
    <source>
        <dbReference type="ARBA" id="ARBA00047493"/>
    </source>
</evidence>
<dbReference type="InterPro" id="IPR018109">
    <property type="entry name" value="Folylpolyglutamate_synth_CS"/>
</dbReference>
<evidence type="ECO:0000256" key="15">
    <source>
        <dbReference type="ARBA" id="ARBA00030592"/>
    </source>
</evidence>
<dbReference type="InterPro" id="IPR004101">
    <property type="entry name" value="Mur_ligase_C"/>
</dbReference>
<feature type="domain" description="Mur ligase central" evidence="20">
    <location>
        <begin position="46"/>
        <end position="272"/>
    </location>
</feature>
<comment type="pathway">
    <text evidence="3">Cofactor biosynthesis; tetrahydrofolylpolyglutamate biosynthesis.</text>
</comment>
<reference evidence="21 22" key="1">
    <citation type="journal article" date="2003" name="Int. J. Syst. Evol. Microbiol.">
        <title>Halobacillus salinus sp. nov., isolated from a salt lake on the coast of the East Sea in Korea.</title>
        <authorList>
            <person name="Yoon J.H."/>
            <person name="Kang K.H."/>
            <person name="Park Y.H."/>
        </authorList>
    </citation>
    <scope>NUCLEOTIDE SEQUENCE [LARGE SCALE GENOMIC DNA]</scope>
    <source>
        <strain evidence="21 22">HSL-3</strain>
    </source>
</reference>
<evidence type="ECO:0000256" key="1">
    <source>
        <dbReference type="ARBA" id="ARBA00001946"/>
    </source>
</evidence>
<evidence type="ECO:0000256" key="3">
    <source>
        <dbReference type="ARBA" id="ARBA00005150"/>
    </source>
</evidence>
<dbReference type="AlphaFoldDB" id="A0A4Z0H3X7"/>
<evidence type="ECO:0000256" key="8">
    <source>
        <dbReference type="ARBA" id="ARBA00019357"/>
    </source>
</evidence>
<evidence type="ECO:0000313" key="22">
    <source>
        <dbReference type="Proteomes" id="UP000297982"/>
    </source>
</evidence>
<gene>
    <name evidence="21" type="ORF">E4663_03860</name>
</gene>
<comment type="caution">
    <text evidence="21">The sequence shown here is derived from an EMBL/GenBank/DDBJ whole genome shotgun (WGS) entry which is preliminary data.</text>
</comment>
<keyword evidence="11 18" id="KW-0547">Nucleotide-binding</keyword>
<dbReference type="STRING" id="192814.GCA_900166575_01097"/>
<evidence type="ECO:0000256" key="6">
    <source>
        <dbReference type="ARBA" id="ARBA00013023"/>
    </source>
</evidence>
<dbReference type="Proteomes" id="UP000297982">
    <property type="component" value="Unassembled WGS sequence"/>
</dbReference>
<dbReference type="Gene3D" id="3.40.1190.10">
    <property type="entry name" value="Mur-like, catalytic domain"/>
    <property type="match status" value="1"/>
</dbReference>
<comment type="subunit">
    <text evidence="5">Monomer.</text>
</comment>
<dbReference type="FunFam" id="3.40.1190.10:FF:000004">
    <property type="entry name" value="Dihydrofolate synthase/folylpolyglutamate synthase"/>
    <property type="match status" value="1"/>
</dbReference>
<dbReference type="EC" id="6.3.2.17" evidence="7"/>
<dbReference type="GO" id="GO:0004326">
    <property type="term" value="F:tetrahydrofolylpolyglutamate synthase activity"/>
    <property type="evidence" value="ECO:0007669"/>
    <property type="project" value="UniProtKB-EC"/>
</dbReference>
<dbReference type="PANTHER" id="PTHR11136">
    <property type="entry name" value="FOLYLPOLYGLUTAMATE SYNTHASE-RELATED"/>
    <property type="match status" value="1"/>
</dbReference>
<name>A0A4Z0H3X7_9BACI</name>
<dbReference type="EC" id="6.3.2.12" evidence="6"/>
<dbReference type="InterPro" id="IPR013221">
    <property type="entry name" value="Mur_ligase_cen"/>
</dbReference>
<dbReference type="InterPro" id="IPR036615">
    <property type="entry name" value="Mur_ligase_C_dom_sf"/>
</dbReference>
<dbReference type="GO" id="GO:0008841">
    <property type="term" value="F:dihydrofolate synthase activity"/>
    <property type="evidence" value="ECO:0007669"/>
    <property type="project" value="UniProtKB-EC"/>
</dbReference>
<sequence>MVKNYQDALQWIHQREKFKIKPGLARMTWMMERLNHPEERIQAVHIAGTNGKGSTVSFLRELLQAHGLSVGTFTSPYIVRFNERISVNGEPVEDGDLADLVNRIKPVAEELADTPLGAPTEFEVITAMSLVYFAEKELDVVIYEAGLGGLYDSTNILSPILTIITNIGKDHMNILGSTYAQIAREKAGIIKPGIPVITAAKQEESIQIIREKAAQEKSDFYINGEDFHTVHLESSDEGEVFEFHNDRFISKPLLSRMMGAHQVDNAALAIQAMEVLQGLGYSFEREYYRSAIRATHWPARFEKVQEEPLVILDGAHNEEGTRALVETVKEHYSNKRVTLLYSALEDKPVQAMLTMLSEVVDCAFMTSFNFPRALSAEQLQQLSPVKRTEAIDSYQEAVSTSLSQMEDDELLLVTGSLYFLSEIRKIFE</sequence>
<keyword evidence="10" id="KW-0479">Metal-binding</keyword>
<dbReference type="NCBIfam" id="TIGR01499">
    <property type="entry name" value="folC"/>
    <property type="match status" value="1"/>
</dbReference>
<evidence type="ECO:0000256" key="18">
    <source>
        <dbReference type="PIRNR" id="PIRNR001563"/>
    </source>
</evidence>
<dbReference type="EMBL" id="SRJC01000001">
    <property type="protein sequence ID" value="TGB04151.1"/>
    <property type="molecule type" value="Genomic_DNA"/>
</dbReference>
<dbReference type="GO" id="GO:0046656">
    <property type="term" value="P:folic acid biosynthetic process"/>
    <property type="evidence" value="ECO:0007669"/>
    <property type="project" value="UniProtKB-KW"/>
</dbReference>
<evidence type="ECO:0000256" key="10">
    <source>
        <dbReference type="ARBA" id="ARBA00022723"/>
    </source>
</evidence>
<evidence type="ECO:0000256" key="12">
    <source>
        <dbReference type="ARBA" id="ARBA00022840"/>
    </source>
</evidence>
<keyword evidence="12 18" id="KW-0067">ATP-binding</keyword>
<evidence type="ECO:0000256" key="11">
    <source>
        <dbReference type="ARBA" id="ARBA00022741"/>
    </source>
</evidence>
<keyword evidence="14" id="KW-0289">Folate biosynthesis</keyword>
<keyword evidence="22" id="KW-1185">Reference proteome</keyword>
<keyword evidence="13" id="KW-0460">Magnesium</keyword>
<dbReference type="SUPFAM" id="SSF53623">
    <property type="entry name" value="MurD-like peptide ligases, catalytic domain"/>
    <property type="match status" value="1"/>
</dbReference>
<dbReference type="SUPFAM" id="SSF53244">
    <property type="entry name" value="MurD-like peptide ligases, peptide-binding domain"/>
    <property type="match status" value="1"/>
</dbReference>